<dbReference type="Pfam" id="PF02298">
    <property type="entry name" value="Cu_bind_like"/>
    <property type="match status" value="1"/>
</dbReference>
<dbReference type="FunFam" id="2.60.40.420:FF:000034">
    <property type="entry name" value="Cupredoxin superfamily protein"/>
    <property type="match status" value="1"/>
</dbReference>
<organism evidence="5 6">
    <name type="scientific">Carex littledalei</name>
    <dbReference type="NCBI Taxonomy" id="544730"/>
    <lineage>
        <taxon>Eukaryota</taxon>
        <taxon>Viridiplantae</taxon>
        <taxon>Streptophyta</taxon>
        <taxon>Embryophyta</taxon>
        <taxon>Tracheophyta</taxon>
        <taxon>Spermatophyta</taxon>
        <taxon>Magnoliopsida</taxon>
        <taxon>Liliopsida</taxon>
        <taxon>Poales</taxon>
        <taxon>Cyperaceae</taxon>
        <taxon>Cyperoideae</taxon>
        <taxon>Cariceae</taxon>
        <taxon>Carex</taxon>
        <taxon>Carex subgen. Euthyceras</taxon>
    </lineage>
</organism>
<sequence length="181" mass="19780">MGRKAINLAIAIFLVNLVGNIMPCIAIRAVNKHHVVGGDQGWDTSTDVASWSANKNFHVGDIIWFTYAAPLEGITELKTKGEFESCETSNPIKMYTEGLNQVTLDGEGSRYFTSTNPESCKKGLKLHVKVLPVMQPIKQVTGAASDSVVEVGAEGPSTSHAKYYKGWSSLKYKDYKFTAAF</sequence>
<feature type="chain" id="PRO_5033058440" evidence="3">
    <location>
        <begin position="27"/>
        <end position="181"/>
    </location>
</feature>
<dbReference type="SUPFAM" id="SSF49503">
    <property type="entry name" value="Cupredoxins"/>
    <property type="match status" value="1"/>
</dbReference>
<evidence type="ECO:0000259" key="4">
    <source>
        <dbReference type="PROSITE" id="PS51485"/>
    </source>
</evidence>
<dbReference type="PANTHER" id="PTHR33021">
    <property type="entry name" value="BLUE COPPER PROTEIN"/>
    <property type="match status" value="1"/>
</dbReference>
<evidence type="ECO:0000256" key="3">
    <source>
        <dbReference type="SAM" id="SignalP"/>
    </source>
</evidence>
<comment type="caution">
    <text evidence="5">The sequence shown here is derived from an EMBL/GenBank/DDBJ whole genome shotgun (WGS) entry which is preliminary data.</text>
</comment>
<keyword evidence="3" id="KW-0732">Signal</keyword>
<evidence type="ECO:0000313" key="6">
    <source>
        <dbReference type="Proteomes" id="UP000623129"/>
    </source>
</evidence>
<dbReference type="Gene3D" id="2.60.40.420">
    <property type="entry name" value="Cupredoxins - blue copper proteins"/>
    <property type="match status" value="1"/>
</dbReference>
<keyword evidence="6" id="KW-1185">Reference proteome</keyword>
<dbReference type="Proteomes" id="UP000623129">
    <property type="component" value="Unassembled WGS sequence"/>
</dbReference>
<dbReference type="CDD" id="cd04216">
    <property type="entry name" value="Phytocyanin"/>
    <property type="match status" value="1"/>
</dbReference>
<proteinExistence type="predicted"/>
<dbReference type="InterPro" id="IPR039391">
    <property type="entry name" value="Phytocyanin-like"/>
</dbReference>
<dbReference type="AlphaFoldDB" id="A0A833R8Y7"/>
<dbReference type="PROSITE" id="PS51485">
    <property type="entry name" value="PHYTOCYANIN"/>
    <property type="match status" value="1"/>
</dbReference>
<gene>
    <name evidence="5" type="ORF">FCM35_KLT02730</name>
</gene>
<name>A0A833R8Y7_9POAL</name>
<evidence type="ECO:0000256" key="2">
    <source>
        <dbReference type="ARBA" id="ARBA00023180"/>
    </source>
</evidence>
<evidence type="ECO:0000313" key="5">
    <source>
        <dbReference type="EMBL" id="KAF3331324.1"/>
    </source>
</evidence>
<feature type="signal peptide" evidence="3">
    <location>
        <begin position="1"/>
        <end position="26"/>
    </location>
</feature>
<feature type="domain" description="Phytocyanin" evidence="4">
    <location>
        <begin position="32"/>
        <end position="132"/>
    </location>
</feature>
<dbReference type="InterPro" id="IPR003245">
    <property type="entry name" value="Phytocyanin_dom"/>
</dbReference>
<dbReference type="EMBL" id="SWLB01000012">
    <property type="protein sequence ID" value="KAF3331324.1"/>
    <property type="molecule type" value="Genomic_DNA"/>
</dbReference>
<dbReference type="GO" id="GO:0009055">
    <property type="term" value="F:electron transfer activity"/>
    <property type="evidence" value="ECO:0007669"/>
    <property type="project" value="InterPro"/>
</dbReference>
<dbReference type="OrthoDB" id="1896188at2759"/>
<keyword evidence="1" id="KW-1015">Disulfide bond</keyword>
<accession>A0A833R8Y7</accession>
<evidence type="ECO:0000256" key="1">
    <source>
        <dbReference type="ARBA" id="ARBA00023157"/>
    </source>
</evidence>
<dbReference type="PANTHER" id="PTHR33021:SF31">
    <property type="entry name" value="OS02G0720100 PROTEIN"/>
    <property type="match status" value="1"/>
</dbReference>
<reference evidence="5" key="1">
    <citation type="submission" date="2020-01" db="EMBL/GenBank/DDBJ databases">
        <title>Genome sequence of Kobresia littledalei, the first chromosome-level genome in the family Cyperaceae.</title>
        <authorList>
            <person name="Qu G."/>
        </authorList>
    </citation>
    <scope>NUCLEOTIDE SEQUENCE</scope>
    <source>
        <strain evidence="5">C.B.Clarke</strain>
        <tissue evidence="5">Leaf</tissue>
    </source>
</reference>
<dbReference type="GO" id="GO:0005886">
    <property type="term" value="C:plasma membrane"/>
    <property type="evidence" value="ECO:0007669"/>
    <property type="project" value="TreeGrafter"/>
</dbReference>
<keyword evidence="2" id="KW-0325">Glycoprotein</keyword>
<protein>
    <submittedName>
        <fullName evidence="5">Copper binding protein 9</fullName>
    </submittedName>
</protein>
<dbReference type="InterPro" id="IPR008972">
    <property type="entry name" value="Cupredoxin"/>
</dbReference>